<organism evidence="1 2">
    <name type="scientific">Myxococcus fulvus (strain ATCC BAA-855 / HW-1)</name>
    <dbReference type="NCBI Taxonomy" id="483219"/>
    <lineage>
        <taxon>Bacteria</taxon>
        <taxon>Pseudomonadati</taxon>
        <taxon>Myxococcota</taxon>
        <taxon>Myxococcia</taxon>
        <taxon>Myxococcales</taxon>
        <taxon>Cystobacterineae</taxon>
        <taxon>Myxococcaceae</taxon>
        <taxon>Myxococcus</taxon>
    </lineage>
</organism>
<evidence type="ECO:0000313" key="2">
    <source>
        <dbReference type="Proteomes" id="UP000000488"/>
    </source>
</evidence>
<proteinExistence type="predicted"/>
<protein>
    <submittedName>
        <fullName evidence="1">Uncharacterized protein</fullName>
    </submittedName>
</protein>
<accession>F8CPQ6</accession>
<sequence>MDTYRVARLPARLRGFALPDTSTSPEGYVAAGDYLVLEEKARHPTPDTDYARLLAPTLGALDTWVRTRWRTQRYATLVFLERAPALARLLFDERLAAPEERLATLLGVFLDYRYDVSRAYYP</sequence>
<name>F8CPQ6_MYXFH</name>
<dbReference type="EMBL" id="CP002830">
    <property type="protein sequence ID" value="AEI69196.1"/>
    <property type="molecule type" value="Genomic_DNA"/>
</dbReference>
<evidence type="ECO:0000313" key="1">
    <source>
        <dbReference type="EMBL" id="AEI69196.1"/>
    </source>
</evidence>
<dbReference type="KEGG" id="mfu:LILAB_36605"/>
<reference evidence="1 2" key="1">
    <citation type="journal article" date="2011" name="J. Bacteriol.">
        <title>Genome sequence of the halotolerant marine bacterium Myxococcus fulvus HW-1.</title>
        <authorList>
            <person name="Li Z.F."/>
            <person name="Li X."/>
            <person name="Liu H."/>
            <person name="Liu X."/>
            <person name="Han K."/>
            <person name="Wu Z.H."/>
            <person name="Hu W."/>
            <person name="Li F.F."/>
            <person name="Li Y.Z."/>
        </authorList>
    </citation>
    <scope>NUCLEOTIDE SEQUENCE [LARGE SCALE GENOMIC DNA]</scope>
    <source>
        <strain evidence="2">ATCC BAA-855 / HW-1</strain>
    </source>
</reference>
<dbReference type="AlphaFoldDB" id="F8CPQ6"/>
<dbReference type="Proteomes" id="UP000000488">
    <property type="component" value="Chromosome"/>
</dbReference>
<gene>
    <name evidence="1" type="ordered locus">LILAB_36605</name>
</gene>
<dbReference type="HOGENOM" id="CLU_2024228_0_0_7"/>
<dbReference type="STRING" id="483219.LILAB_36605"/>